<evidence type="ECO:0000256" key="1">
    <source>
        <dbReference type="SAM" id="SignalP"/>
    </source>
</evidence>
<evidence type="ECO:0008006" key="4">
    <source>
        <dbReference type="Google" id="ProtNLM"/>
    </source>
</evidence>
<evidence type="ECO:0000313" key="3">
    <source>
        <dbReference type="Proteomes" id="UP000186373"/>
    </source>
</evidence>
<accession>A0A1N7HZM1</accession>
<keyword evidence="1" id="KW-0732">Signal</keyword>
<dbReference type="Proteomes" id="UP000186373">
    <property type="component" value="Unassembled WGS sequence"/>
</dbReference>
<dbReference type="PROSITE" id="PS51257">
    <property type="entry name" value="PROKAR_LIPOPROTEIN"/>
    <property type="match status" value="1"/>
</dbReference>
<dbReference type="EMBL" id="FTNY01000001">
    <property type="protein sequence ID" value="SIS30180.1"/>
    <property type="molecule type" value="Genomic_DNA"/>
</dbReference>
<feature type="signal peptide" evidence="1">
    <location>
        <begin position="1"/>
        <end position="20"/>
    </location>
</feature>
<feature type="chain" id="PRO_5013179073" description="Lipoprotein" evidence="1">
    <location>
        <begin position="21"/>
        <end position="203"/>
    </location>
</feature>
<keyword evidence="3" id="KW-1185">Reference proteome</keyword>
<evidence type="ECO:0000313" key="2">
    <source>
        <dbReference type="EMBL" id="SIS30180.1"/>
    </source>
</evidence>
<sequence length="203" mass="23714">MRKQIIYLFFLLFYSLQSCQSVPVNNDIPVLQNKKKVGFINQATDFKCDSCYTLKKMKVNDRNFTFKISVSLNNINDKNILQEDYELLSDQSKDGLVIKYNSLYNSDSYIFRIGKNKNNIAITKTSKISSSVNHHKIAKDDYVDYPATSICEKEGNHILYDDREISLNQYFINSDKNCFLCPSKYSVKECLEKKKINAKFKWQ</sequence>
<gene>
    <name evidence="2" type="ORF">SAMN05421639_101743</name>
</gene>
<dbReference type="RefSeq" id="WP_123912019.1">
    <property type="nucleotide sequence ID" value="NZ_FTNY01000001.1"/>
</dbReference>
<proteinExistence type="predicted"/>
<organism evidence="2 3">
    <name type="scientific">Chryseobacterium shigense</name>
    <dbReference type="NCBI Taxonomy" id="297244"/>
    <lineage>
        <taxon>Bacteria</taxon>
        <taxon>Pseudomonadati</taxon>
        <taxon>Bacteroidota</taxon>
        <taxon>Flavobacteriia</taxon>
        <taxon>Flavobacteriales</taxon>
        <taxon>Weeksellaceae</taxon>
        <taxon>Chryseobacterium group</taxon>
        <taxon>Chryseobacterium</taxon>
    </lineage>
</organism>
<dbReference type="AlphaFoldDB" id="A0A1N7HZM1"/>
<dbReference type="OrthoDB" id="1342905at2"/>
<protein>
    <recommendedName>
        <fullName evidence="4">Lipoprotein</fullName>
    </recommendedName>
</protein>
<reference evidence="3" key="1">
    <citation type="submission" date="2017-01" db="EMBL/GenBank/DDBJ databases">
        <authorList>
            <person name="Varghese N."/>
            <person name="Submissions S."/>
        </authorList>
    </citation>
    <scope>NUCLEOTIDE SEQUENCE [LARGE SCALE GENOMIC DNA]</scope>
    <source>
        <strain evidence="3">DSM 17126</strain>
    </source>
</reference>
<name>A0A1N7HZM1_9FLAO</name>